<sequence length="163" mass="18547">MATEASSFAAIQDEFNAYIGDIVYATMTTVDQKGRPRARVLIPIWELVADHPIGWLATYKTPVKTAHLAANPHTTFSYWSPRQNAVSVDTVAEWVDDLDTKRHVWDLYRKTSPPGAGYDLGRFWREGPTDPQLQVLALRPWRIQVIRGTDLRSKIWRADRSPG</sequence>
<dbReference type="InterPro" id="IPR012349">
    <property type="entry name" value="Split_barrel_FMN-bd"/>
</dbReference>
<evidence type="ECO:0000259" key="1">
    <source>
        <dbReference type="Pfam" id="PF01243"/>
    </source>
</evidence>
<dbReference type="RefSeq" id="WP_155357157.1">
    <property type="nucleotide sequence ID" value="NZ_BAAAHL010000038.1"/>
</dbReference>
<evidence type="ECO:0000313" key="3">
    <source>
        <dbReference type="Proteomes" id="UP000331127"/>
    </source>
</evidence>
<protein>
    <submittedName>
        <fullName evidence="2">Pyridoxamine 5'-phosphate oxidase</fullName>
    </submittedName>
</protein>
<gene>
    <name evidence="2" type="ORF">Amac_053980</name>
</gene>
<dbReference type="OrthoDB" id="3382273at2"/>
<dbReference type="SUPFAM" id="SSF50475">
    <property type="entry name" value="FMN-binding split barrel"/>
    <property type="match status" value="1"/>
</dbReference>
<dbReference type="Proteomes" id="UP000331127">
    <property type="component" value="Unassembled WGS sequence"/>
</dbReference>
<name>A0A5M3WWY1_9ACTN</name>
<reference evidence="2 3" key="1">
    <citation type="submission" date="2019-10" db="EMBL/GenBank/DDBJ databases">
        <title>Whole genome shotgun sequence of Acrocarpospora macrocephala NBRC 16266.</title>
        <authorList>
            <person name="Ichikawa N."/>
            <person name="Kimura A."/>
            <person name="Kitahashi Y."/>
            <person name="Komaki H."/>
            <person name="Oguchi A."/>
        </authorList>
    </citation>
    <scope>NUCLEOTIDE SEQUENCE [LARGE SCALE GENOMIC DNA]</scope>
    <source>
        <strain evidence="2 3">NBRC 16266</strain>
    </source>
</reference>
<dbReference type="Gene3D" id="2.30.110.10">
    <property type="entry name" value="Electron Transport, Fmn-binding Protein, Chain A"/>
    <property type="match status" value="1"/>
</dbReference>
<evidence type="ECO:0000313" key="2">
    <source>
        <dbReference type="EMBL" id="GES11801.1"/>
    </source>
</evidence>
<organism evidence="2 3">
    <name type="scientific">Acrocarpospora macrocephala</name>
    <dbReference type="NCBI Taxonomy" id="150177"/>
    <lineage>
        <taxon>Bacteria</taxon>
        <taxon>Bacillati</taxon>
        <taxon>Actinomycetota</taxon>
        <taxon>Actinomycetes</taxon>
        <taxon>Streptosporangiales</taxon>
        <taxon>Streptosporangiaceae</taxon>
        <taxon>Acrocarpospora</taxon>
    </lineage>
</organism>
<comment type="caution">
    <text evidence="2">The sequence shown here is derived from an EMBL/GenBank/DDBJ whole genome shotgun (WGS) entry which is preliminary data.</text>
</comment>
<feature type="domain" description="Pyridoxamine 5'-phosphate oxidase N-terminal" evidence="1">
    <location>
        <begin position="12"/>
        <end position="144"/>
    </location>
</feature>
<accession>A0A5M3WWY1</accession>
<dbReference type="EMBL" id="BLAE01000033">
    <property type="protein sequence ID" value="GES11801.1"/>
    <property type="molecule type" value="Genomic_DNA"/>
</dbReference>
<keyword evidence="3" id="KW-1185">Reference proteome</keyword>
<dbReference type="AlphaFoldDB" id="A0A5M3WWY1"/>
<dbReference type="InterPro" id="IPR011576">
    <property type="entry name" value="Pyridox_Oxase_N"/>
</dbReference>
<proteinExistence type="predicted"/>
<dbReference type="Pfam" id="PF01243">
    <property type="entry name" value="PNPOx_N"/>
    <property type="match status" value="1"/>
</dbReference>